<dbReference type="Proteomes" id="UP000635606">
    <property type="component" value="Unassembled WGS sequence"/>
</dbReference>
<gene>
    <name evidence="2" type="ORF">Voc01_037500</name>
</gene>
<sequence>MAVQVRCAPLDNRFRPGRGVITLPGVGRNVTVVLIDPAGDPIGVLPPFHVEVPWWPGATEIVDAVRERHGAEITVLRLIRTEPGPSHGGRVTYLASTDKPVDDAAPLTADDVPELADHPLRAPWARPGGPEEILAWARERMAAAGRPVLGVVQERTWNLSAIWRLETAAGPTWLKVVPPFFAHEPAVLTWLHRAVPGRAPVPLVAEPGRVIMDRVSGDDRHDAPADERLPMVRSLVRIQAAALGALDELRAHAVPSLDLADLKLAAIDVIDRRGGEASRRAVGEPPADALAALDRLIDGLDDRVAAIAACGVPTTLTHGDFHAGNVRVAAGAAPVILDWGDSVLTHPGFDLLRIREGLPGDGADAATSAWSAEWRAAVPGCDPERAVDLLGPLAELRNAVMYAGFLDGIEPSEWPYHARDVLPPLLAAANLAGVPG</sequence>
<dbReference type="SUPFAM" id="SSF56112">
    <property type="entry name" value="Protein kinase-like (PK-like)"/>
    <property type="match status" value="1"/>
</dbReference>
<evidence type="ECO:0000259" key="1">
    <source>
        <dbReference type="Pfam" id="PF01636"/>
    </source>
</evidence>
<dbReference type="InterPro" id="IPR011009">
    <property type="entry name" value="Kinase-like_dom_sf"/>
</dbReference>
<proteinExistence type="predicted"/>
<keyword evidence="3" id="KW-1185">Reference proteome</keyword>
<dbReference type="EMBL" id="BOPH01000050">
    <property type="protein sequence ID" value="GIJ68833.1"/>
    <property type="molecule type" value="Genomic_DNA"/>
</dbReference>
<dbReference type="AlphaFoldDB" id="A0A8J4EBU3"/>
<dbReference type="Gene3D" id="3.90.1200.10">
    <property type="match status" value="1"/>
</dbReference>
<comment type="caution">
    <text evidence="2">The sequence shown here is derived from an EMBL/GenBank/DDBJ whole genome shotgun (WGS) entry which is preliminary data.</text>
</comment>
<reference evidence="2" key="1">
    <citation type="submission" date="2021-01" db="EMBL/GenBank/DDBJ databases">
        <title>Whole genome shotgun sequence of Virgisporangium ochraceum NBRC 16418.</title>
        <authorList>
            <person name="Komaki H."/>
            <person name="Tamura T."/>
        </authorList>
    </citation>
    <scope>NUCLEOTIDE SEQUENCE</scope>
    <source>
        <strain evidence="2">NBRC 16418</strain>
    </source>
</reference>
<feature type="domain" description="Aminoglycoside phosphotransferase" evidence="1">
    <location>
        <begin position="163"/>
        <end position="355"/>
    </location>
</feature>
<name>A0A8J4EBU3_9ACTN</name>
<protein>
    <recommendedName>
        <fullName evidence="1">Aminoglycoside phosphotransferase domain-containing protein</fullName>
    </recommendedName>
</protein>
<organism evidence="2 3">
    <name type="scientific">Virgisporangium ochraceum</name>
    <dbReference type="NCBI Taxonomy" id="65505"/>
    <lineage>
        <taxon>Bacteria</taxon>
        <taxon>Bacillati</taxon>
        <taxon>Actinomycetota</taxon>
        <taxon>Actinomycetes</taxon>
        <taxon>Micromonosporales</taxon>
        <taxon>Micromonosporaceae</taxon>
        <taxon>Virgisporangium</taxon>
    </lineage>
</organism>
<evidence type="ECO:0000313" key="2">
    <source>
        <dbReference type="EMBL" id="GIJ68833.1"/>
    </source>
</evidence>
<evidence type="ECO:0000313" key="3">
    <source>
        <dbReference type="Proteomes" id="UP000635606"/>
    </source>
</evidence>
<accession>A0A8J4EBU3</accession>
<dbReference type="Pfam" id="PF01636">
    <property type="entry name" value="APH"/>
    <property type="match status" value="1"/>
</dbReference>
<dbReference type="InterPro" id="IPR002575">
    <property type="entry name" value="Aminoglycoside_PTrfase"/>
</dbReference>